<protein>
    <submittedName>
        <fullName evidence="1">Putative Zn-dependent protease</fullName>
    </submittedName>
</protein>
<keyword evidence="1" id="KW-0378">Hydrolase</keyword>
<proteinExistence type="predicted"/>
<sequence>MRYPHPCRITMFHAISSTRMNAVRNTWADALANSTLRQSRRQEQAIQGWALSREMAAVNEIEQADRF</sequence>
<accession>A0A7X0MG88</accession>
<dbReference type="GO" id="GO:0008233">
    <property type="term" value="F:peptidase activity"/>
    <property type="evidence" value="ECO:0007669"/>
    <property type="project" value="UniProtKB-KW"/>
</dbReference>
<evidence type="ECO:0000313" key="1">
    <source>
        <dbReference type="EMBL" id="MBB6487930.1"/>
    </source>
</evidence>
<evidence type="ECO:0000313" key="2">
    <source>
        <dbReference type="Proteomes" id="UP000565576"/>
    </source>
</evidence>
<keyword evidence="1" id="KW-0645">Protease</keyword>
<dbReference type="GO" id="GO:0006508">
    <property type="term" value="P:proteolysis"/>
    <property type="evidence" value="ECO:0007669"/>
    <property type="project" value="UniProtKB-KW"/>
</dbReference>
<reference evidence="1 2" key="1">
    <citation type="submission" date="2020-08" db="EMBL/GenBank/DDBJ databases">
        <title>Genomic Encyclopedia of Type Strains, Phase IV (KMG-V): Genome sequencing to study the core and pangenomes of soil and plant-associated prokaryotes.</title>
        <authorList>
            <person name="Whitman W."/>
        </authorList>
    </citation>
    <scope>NUCLEOTIDE SEQUENCE [LARGE SCALE GENOMIC DNA]</scope>
    <source>
        <strain evidence="1 2">SEMIA 4060</strain>
    </source>
</reference>
<dbReference type="Proteomes" id="UP000565576">
    <property type="component" value="Unassembled WGS sequence"/>
</dbReference>
<comment type="caution">
    <text evidence="1">The sequence shown here is derived from an EMBL/GenBank/DDBJ whole genome shotgun (WGS) entry which is preliminary data.</text>
</comment>
<dbReference type="AlphaFoldDB" id="A0A7X0MG88"/>
<gene>
    <name evidence="1" type="ORF">GGD46_005240</name>
</gene>
<name>A0A7X0MG88_9HYPH</name>
<dbReference type="EMBL" id="JACHBG010000017">
    <property type="protein sequence ID" value="MBB6487930.1"/>
    <property type="molecule type" value="Genomic_DNA"/>
</dbReference>
<organism evidence="1 2">
    <name type="scientific">Rhizobium lusitanum</name>
    <dbReference type="NCBI Taxonomy" id="293958"/>
    <lineage>
        <taxon>Bacteria</taxon>
        <taxon>Pseudomonadati</taxon>
        <taxon>Pseudomonadota</taxon>
        <taxon>Alphaproteobacteria</taxon>
        <taxon>Hyphomicrobiales</taxon>
        <taxon>Rhizobiaceae</taxon>
        <taxon>Rhizobium/Agrobacterium group</taxon>
        <taxon>Rhizobium</taxon>
    </lineage>
</organism>